<dbReference type="PROSITE" id="PS50110">
    <property type="entry name" value="RESPONSE_REGULATORY"/>
    <property type="match status" value="2"/>
</dbReference>
<dbReference type="EC" id="2.7.13.3" evidence="2"/>
<evidence type="ECO:0000256" key="5">
    <source>
        <dbReference type="ARBA" id="ARBA00022741"/>
    </source>
</evidence>
<dbReference type="Gene3D" id="3.30.565.10">
    <property type="entry name" value="Histidine kinase-like ATPase, C-terminal domain"/>
    <property type="match status" value="1"/>
</dbReference>
<evidence type="ECO:0000256" key="4">
    <source>
        <dbReference type="ARBA" id="ARBA00022679"/>
    </source>
</evidence>
<dbReference type="SUPFAM" id="SSF52172">
    <property type="entry name" value="CheY-like"/>
    <property type="match status" value="2"/>
</dbReference>
<dbReference type="Proteomes" id="UP000445000">
    <property type="component" value="Unassembled WGS sequence"/>
</dbReference>
<keyword evidence="8" id="KW-0902">Two-component regulatory system</keyword>
<dbReference type="InterPro" id="IPR001789">
    <property type="entry name" value="Sig_transdc_resp-reg_receiver"/>
</dbReference>
<dbReference type="Pfam" id="PF07495">
    <property type="entry name" value="Y_Y_Y"/>
    <property type="match status" value="1"/>
</dbReference>
<dbReference type="PRINTS" id="PR00344">
    <property type="entry name" value="BCTRLSENSOR"/>
</dbReference>
<dbReference type="InterPro" id="IPR011123">
    <property type="entry name" value="Y_Y_Y"/>
</dbReference>
<evidence type="ECO:0000256" key="10">
    <source>
        <dbReference type="ARBA" id="ARBA00068150"/>
    </source>
</evidence>
<feature type="domain" description="Response regulatory" evidence="13">
    <location>
        <begin position="1190"/>
        <end position="1307"/>
    </location>
</feature>
<gene>
    <name evidence="14" type="ORF">GCM10011487_25770</name>
</gene>
<evidence type="ECO:0000313" key="15">
    <source>
        <dbReference type="Proteomes" id="UP000445000"/>
    </source>
</evidence>
<dbReference type="FunFam" id="3.30.565.10:FF:000010">
    <property type="entry name" value="Sensor histidine kinase RcsC"/>
    <property type="match status" value="1"/>
</dbReference>
<sequence length="1321" mass="143105">MSRQILRALAWLVLCLMPGLALSLTPSKMPSQYVLDSWQLDKGLPQNSPMSLAQTRDGYLWVGTQEGLARFDGVRFVVFDRRSTPQLGSNLITALLADSHDRLWIGTSAGPAVLRAEQFETVGDQTPLATASIYDMIEDDRGDVWIATEQGLFREHGGAVEPVHLSSHGPTGRIRAVLEDRSGTLWVATALQGILRIDNRQSSYAPLPAPIPASVNASALLEDKDGSIWIGTEEGQLYKRTESSFQRVTLSREIGGTVRVLRRDRDGSLWIATTGGGLFRLIGAQLTSLRSGAIPSNDVRALLEDREGSLWAGSYGGGLLRLRDGKFTSFGLDEGLRGNLAWTIAPGRQQDAWIGTDAGLSHYVDGKFEYLSPRFGIENVRVRTVLEDRSGALWVGTQGRGAYRYHEGKITEYSERTGLSGNLVKAIIEDSQGRVVMATDKSIDIFENGTHLPTPAAIAQLGAITSGALHEDAQRRLWIGTDAHAFYMFADGAVTAYTTADGLPGNRVLSMHDDGRGGLWLGTTGGLGRIRDGKAISLARGAGPQTETVLQILRDRRDTYWITTNRGLFAIAAHDLETFASGESPTLIFRSYGIADGLRTSEFNGGNTRPGSLMPDGSLWLPTIRGIVRVDPGEIPGNPIAPPVVVEGLIVDGQPISLGQNVRVQAGATQWEVQYTALSLAVPERVQFHYRLEGFDDTWMDAGSRRSAYFTRLPPGEYTFHVRASNNDGVWNDTGAMLRFTLLPHFYQTTWFAVLCIGGALGLAALLYRLRVGQLNRNAQRLEALVAERTRALAAAKEDAELATQAKSHFLANMSHEIRTPMNGIIGMAGLLLDTPLDRSQRDYAETLRASAGSLLAILNDILDFSKIEAGKLDIERLEFELRDLVDDAGALMAFQAAAKNLRLIVHIRHDVPKRVLGDPMRIRQCLLNLVGNAVKFTQQGQVVLDVSRDAAGTVTFSVKDTGIGIAASALDHLFMPFTQADTSTTRRFGGTGLGLSIVRKLVEMMGGTIGANSTEGQGSTFWFSLPLPVVAESAAAVVNRTGRVLIVDDNEQAREAIADRLRHAGFDVGLASDRTRAMEMLRTSEARFDVVLIDHHLPQLDGIALGAEIGGSVDLSGLPLVLLTPVDRSGDIQCETAGSFFGYLTKPVRTSAMLDCIDRALRPAASHDQPASADPAPIVEKARPVVSARVLVAEDNAVNQRVARRFLERLGCEVDIVDDGAKAVEALARSTYDFVLMDMQMPIMDGLEASQRIRARERPGERVPIVALTADAMVGTLERCLAAGMDDYLTKPLDAAKLEQVLARFVIKGAAAISPAAAAG</sequence>
<dbReference type="Gene3D" id="2.130.10.10">
    <property type="entry name" value="YVTN repeat-like/Quinoprotein amine dehydrogenase"/>
    <property type="match status" value="3"/>
</dbReference>
<dbReference type="CDD" id="cd16922">
    <property type="entry name" value="HATPase_EvgS-ArcB-TorS-like"/>
    <property type="match status" value="1"/>
</dbReference>
<dbReference type="GO" id="GO:0000155">
    <property type="term" value="F:phosphorelay sensor kinase activity"/>
    <property type="evidence" value="ECO:0007669"/>
    <property type="project" value="InterPro"/>
</dbReference>
<dbReference type="Pfam" id="PF00072">
    <property type="entry name" value="Response_reg"/>
    <property type="match status" value="2"/>
</dbReference>
<dbReference type="Gene3D" id="3.40.50.2300">
    <property type="match status" value="2"/>
</dbReference>
<dbReference type="PANTHER" id="PTHR45339:SF6">
    <property type="entry name" value="SENSORY HISTIDINE PROTEIN KINASE"/>
    <property type="match status" value="1"/>
</dbReference>
<dbReference type="InterPro" id="IPR003661">
    <property type="entry name" value="HisK_dim/P_dom"/>
</dbReference>
<feature type="domain" description="Response regulatory" evidence="13">
    <location>
        <begin position="1044"/>
        <end position="1162"/>
    </location>
</feature>
<keyword evidence="7" id="KW-0067">ATP-binding</keyword>
<dbReference type="CDD" id="cd00156">
    <property type="entry name" value="REC"/>
    <property type="match status" value="1"/>
</dbReference>
<dbReference type="Gene3D" id="2.60.40.10">
    <property type="entry name" value="Immunoglobulins"/>
    <property type="match status" value="1"/>
</dbReference>
<dbReference type="Pfam" id="PF07494">
    <property type="entry name" value="Reg_prop"/>
    <property type="match status" value="6"/>
</dbReference>
<evidence type="ECO:0000259" key="12">
    <source>
        <dbReference type="PROSITE" id="PS50109"/>
    </source>
</evidence>
<dbReference type="InterPro" id="IPR003594">
    <property type="entry name" value="HATPase_dom"/>
</dbReference>
<keyword evidence="5" id="KW-0547">Nucleotide-binding</keyword>
<dbReference type="PROSITE" id="PS50109">
    <property type="entry name" value="HIS_KIN"/>
    <property type="match status" value="1"/>
</dbReference>
<dbReference type="SMART" id="SM00387">
    <property type="entry name" value="HATPase_c"/>
    <property type="match status" value="1"/>
</dbReference>
<feature type="modified residue" description="4-aspartylphosphate" evidence="11">
    <location>
        <position position="1095"/>
    </location>
</feature>
<dbReference type="Pfam" id="PF02518">
    <property type="entry name" value="HATPase_c"/>
    <property type="match status" value="1"/>
</dbReference>
<dbReference type="InterPro" id="IPR011110">
    <property type="entry name" value="Reg_prop"/>
</dbReference>
<evidence type="ECO:0000256" key="7">
    <source>
        <dbReference type="ARBA" id="ARBA00022840"/>
    </source>
</evidence>
<comment type="catalytic activity">
    <reaction evidence="1">
        <text>ATP + protein L-histidine = ADP + protein N-phospho-L-histidine.</text>
        <dbReference type="EC" id="2.7.13.3"/>
    </reaction>
</comment>
<feature type="modified residue" description="4-aspartylphosphate" evidence="11">
    <location>
        <position position="1239"/>
    </location>
</feature>
<dbReference type="SMART" id="SM00388">
    <property type="entry name" value="HisKA"/>
    <property type="match status" value="1"/>
</dbReference>
<protein>
    <recommendedName>
        <fullName evidence="10">Sensory/regulatory protein RpfC</fullName>
        <ecNumber evidence="2">2.7.13.3</ecNumber>
    </recommendedName>
</protein>
<evidence type="ECO:0000259" key="13">
    <source>
        <dbReference type="PROSITE" id="PS50110"/>
    </source>
</evidence>
<evidence type="ECO:0000313" key="14">
    <source>
        <dbReference type="EMBL" id="GFE80577.1"/>
    </source>
</evidence>
<dbReference type="GO" id="GO:0005524">
    <property type="term" value="F:ATP binding"/>
    <property type="evidence" value="ECO:0007669"/>
    <property type="project" value="UniProtKB-KW"/>
</dbReference>
<keyword evidence="15" id="KW-1185">Reference proteome</keyword>
<evidence type="ECO:0000256" key="11">
    <source>
        <dbReference type="PROSITE-ProRule" id="PRU00169"/>
    </source>
</evidence>
<dbReference type="SUPFAM" id="SSF63829">
    <property type="entry name" value="Calcium-dependent phosphotriesterase"/>
    <property type="match status" value="3"/>
</dbReference>
<dbReference type="SUPFAM" id="SSF47384">
    <property type="entry name" value="Homodimeric domain of signal transducing histidine kinase"/>
    <property type="match status" value="1"/>
</dbReference>
<dbReference type="PANTHER" id="PTHR45339">
    <property type="entry name" value="HYBRID SIGNAL TRANSDUCTION HISTIDINE KINASE J"/>
    <property type="match status" value="1"/>
</dbReference>
<keyword evidence="4" id="KW-0808">Transferase</keyword>
<dbReference type="Gene3D" id="1.10.287.130">
    <property type="match status" value="1"/>
</dbReference>
<dbReference type="CDD" id="cd00082">
    <property type="entry name" value="HisKA"/>
    <property type="match status" value="1"/>
</dbReference>
<dbReference type="SMART" id="SM00448">
    <property type="entry name" value="REC"/>
    <property type="match status" value="2"/>
</dbReference>
<dbReference type="InterPro" id="IPR011006">
    <property type="entry name" value="CheY-like_superfamily"/>
</dbReference>
<comment type="caution">
    <text evidence="14">The sequence shown here is derived from an EMBL/GenBank/DDBJ whole genome shotgun (WGS) entry which is preliminary data.</text>
</comment>
<evidence type="ECO:0000256" key="9">
    <source>
        <dbReference type="ARBA" id="ARBA00064003"/>
    </source>
</evidence>
<dbReference type="InterPro" id="IPR036097">
    <property type="entry name" value="HisK_dim/P_sf"/>
</dbReference>
<evidence type="ECO:0000256" key="8">
    <source>
        <dbReference type="ARBA" id="ARBA00023012"/>
    </source>
</evidence>
<keyword evidence="6 14" id="KW-0418">Kinase</keyword>
<dbReference type="SUPFAM" id="SSF55874">
    <property type="entry name" value="ATPase domain of HSP90 chaperone/DNA topoisomerase II/histidine kinase"/>
    <property type="match status" value="1"/>
</dbReference>
<dbReference type="InterPro" id="IPR004358">
    <property type="entry name" value="Sig_transdc_His_kin-like_C"/>
</dbReference>
<dbReference type="EMBL" id="BLJN01000002">
    <property type="protein sequence ID" value="GFE80577.1"/>
    <property type="molecule type" value="Genomic_DNA"/>
</dbReference>
<dbReference type="RefSeq" id="WP_209005425.1">
    <property type="nucleotide sequence ID" value="NZ_BLJN01000002.1"/>
</dbReference>
<dbReference type="InterPro" id="IPR005467">
    <property type="entry name" value="His_kinase_dom"/>
</dbReference>
<evidence type="ECO:0000256" key="2">
    <source>
        <dbReference type="ARBA" id="ARBA00012438"/>
    </source>
</evidence>
<organism evidence="14 15">
    <name type="scientific">Steroidobacter agaridevorans</name>
    <dbReference type="NCBI Taxonomy" id="2695856"/>
    <lineage>
        <taxon>Bacteria</taxon>
        <taxon>Pseudomonadati</taxon>
        <taxon>Pseudomonadota</taxon>
        <taxon>Gammaproteobacteria</taxon>
        <taxon>Steroidobacterales</taxon>
        <taxon>Steroidobacteraceae</taxon>
        <taxon>Steroidobacter</taxon>
    </lineage>
</organism>
<evidence type="ECO:0000256" key="3">
    <source>
        <dbReference type="ARBA" id="ARBA00022553"/>
    </source>
</evidence>
<dbReference type="FunFam" id="1.10.287.130:FF:000002">
    <property type="entry name" value="Two-component osmosensing histidine kinase"/>
    <property type="match status" value="1"/>
</dbReference>
<name>A0A829YBA7_9GAMM</name>
<dbReference type="InterPro" id="IPR015943">
    <property type="entry name" value="WD40/YVTN_repeat-like_dom_sf"/>
</dbReference>
<comment type="subunit">
    <text evidence="9">At low DSF concentrations, interacts with RpfF.</text>
</comment>
<dbReference type="Pfam" id="PF00512">
    <property type="entry name" value="HisKA"/>
    <property type="match status" value="1"/>
</dbReference>
<dbReference type="InterPro" id="IPR036890">
    <property type="entry name" value="HATPase_C_sf"/>
</dbReference>
<keyword evidence="3 11" id="KW-0597">Phosphoprotein</keyword>
<evidence type="ECO:0000256" key="6">
    <source>
        <dbReference type="ARBA" id="ARBA00022777"/>
    </source>
</evidence>
<accession>A0A829YBA7</accession>
<proteinExistence type="predicted"/>
<dbReference type="InterPro" id="IPR013783">
    <property type="entry name" value="Ig-like_fold"/>
</dbReference>
<reference evidence="15" key="1">
    <citation type="submission" date="2020-01" db="EMBL/GenBank/DDBJ databases">
        <title>'Steroidobacter agaridevorans' sp. nov., agar-degrading bacteria isolated from rhizosphere soils.</title>
        <authorList>
            <person name="Ikenaga M."/>
            <person name="Kataoka M."/>
            <person name="Murouchi A."/>
            <person name="Katsuragi S."/>
            <person name="Sakai M."/>
        </authorList>
    </citation>
    <scope>NUCLEOTIDE SEQUENCE [LARGE SCALE GENOMIC DNA]</scope>
    <source>
        <strain evidence="15">YU21-B</strain>
    </source>
</reference>
<dbReference type="CDD" id="cd17546">
    <property type="entry name" value="REC_hyHK_CKI1_RcsC-like"/>
    <property type="match status" value="1"/>
</dbReference>
<feature type="domain" description="Histidine kinase" evidence="12">
    <location>
        <begin position="813"/>
        <end position="1030"/>
    </location>
</feature>
<evidence type="ECO:0000256" key="1">
    <source>
        <dbReference type="ARBA" id="ARBA00000085"/>
    </source>
</evidence>